<proteinExistence type="predicted"/>
<comment type="caution">
    <text evidence="2">The sequence shown here is derived from an EMBL/GenBank/DDBJ whole genome shotgun (WGS) entry which is preliminary data.</text>
</comment>
<protein>
    <recommendedName>
        <fullName evidence="1">Peptidase M14 domain-containing protein</fullName>
    </recommendedName>
</protein>
<feature type="domain" description="Peptidase M14" evidence="1">
    <location>
        <begin position="27"/>
        <end position="192"/>
    </location>
</feature>
<accession>A0ABS6SGZ9</accession>
<dbReference type="EMBL" id="JAGSPA010000003">
    <property type="protein sequence ID" value="MBV7257132.1"/>
    <property type="molecule type" value="Genomic_DNA"/>
</dbReference>
<keyword evidence="3" id="KW-1185">Reference proteome</keyword>
<dbReference type="Proteomes" id="UP000722336">
    <property type="component" value="Unassembled WGS sequence"/>
</dbReference>
<dbReference type="RefSeq" id="WP_218445961.1">
    <property type="nucleotide sequence ID" value="NZ_JAGSPA010000003.1"/>
</dbReference>
<evidence type="ECO:0000313" key="3">
    <source>
        <dbReference type="Proteomes" id="UP000722336"/>
    </source>
</evidence>
<dbReference type="InterPro" id="IPR000834">
    <property type="entry name" value="Peptidase_M14"/>
</dbReference>
<evidence type="ECO:0000313" key="2">
    <source>
        <dbReference type="EMBL" id="MBV7257132.1"/>
    </source>
</evidence>
<gene>
    <name evidence="2" type="ORF">KCG44_10095</name>
</gene>
<dbReference type="Pfam" id="PF00246">
    <property type="entry name" value="Peptidase_M14"/>
    <property type="match status" value="1"/>
</dbReference>
<evidence type="ECO:0000259" key="1">
    <source>
        <dbReference type="Pfam" id="PF00246"/>
    </source>
</evidence>
<reference evidence="2 3" key="1">
    <citation type="submission" date="2021-04" db="EMBL/GenBank/DDBJ databases">
        <authorList>
            <person name="Pira H."/>
            <person name="Risdian C."/>
            <person name="Wink J."/>
        </authorList>
    </citation>
    <scope>NUCLEOTIDE SEQUENCE [LARGE SCALE GENOMIC DNA]</scope>
    <source>
        <strain evidence="2 3">WHA3</strain>
    </source>
</reference>
<organism evidence="2 3">
    <name type="scientific">Pacificimonas pallii</name>
    <dbReference type="NCBI Taxonomy" id="2827236"/>
    <lineage>
        <taxon>Bacteria</taxon>
        <taxon>Pseudomonadati</taxon>
        <taxon>Pseudomonadota</taxon>
        <taxon>Alphaproteobacteria</taxon>
        <taxon>Sphingomonadales</taxon>
        <taxon>Sphingosinicellaceae</taxon>
        <taxon>Pacificimonas</taxon>
    </lineage>
</organism>
<name>A0ABS6SGZ9_9SPHN</name>
<sequence>MTITSPHDFLGFDIGERPVSHEQIRLYAKELADQSEFVEHREYGTTSSGQKLFTLIIGTPRNLERHVDVKLDPEKIRSGNKRYIEQTPLVAWIGGGIHGNELSGVDSAILTAYRLAAGQDEITQNIRANVLTYIDPLFNPEGRQRALAHTNALRRQQSAQDHQDMVHNEFWMHGRGNHYLFDLNRDAIFQTQQQSRFRVAAIRAAEPQLFVDAHEMGWDDTFLFAIPARPLNPHLPDGVHESWLELGEDQAAAFDEMGRSYYTRAWNEVFYPGYYDIWPAYFGAVPMLYEQSATSGLSVRQSNGNLVDFRTAVENQYRSTIANLATVARDKDRYLKRWMEARAEAAGRNAKDNPRTYVILPGNGYKYRETLRILLSQGVEVEVLQEPVTARNLSGYKNDLKVTAKLPAGTLKVSADQPLGNLVRNILDAHTPFSPEFLREERRSLDLGEATQLYDVTAWSLPLAFNIEAYWSRSPLDGRWVDARQTALAAPKPPVGAANYAYIYRDDSLQATARLLQSGVKVRVAKAAFTHDGEDFRPGTFLVRHEEQVGDIRPLIDAEQAKGAIELFAAHGARILSGPDLGGDSFPLLRQPKVAILGGQGVSQTSFGAVWHLFDEKVEVPATLLNMMHLGFFDLSSYNAMILPEVDGDLSELLPGAAMKALANWVDQGGTLLTLGNASFYASEAGIISSVPRSRTLDDTTLMMVGRSIAEIEADDFLGASSSDGKTPQQTRAVLGASAKELDARNEPFDFADTAQSFADQRSATPAVTMTPAQTIAKIRTYLPHGAYLQAHLKPEHWMAYGVTERLPVLFRESDALSPGPNAALIGRFASMPNLMLSGLVWPEATGYISGSAYLLLERKGRGKVISFASDPLFRGYSLGTERLFMNAVYLGTGRHAE</sequence>